<feature type="domain" description="C2" evidence="4">
    <location>
        <begin position="130"/>
        <end position="221"/>
    </location>
</feature>
<comment type="caution">
    <text evidence="5">The sequence shown here is derived from an EMBL/GenBank/DDBJ whole genome shotgun (WGS) entry which is preliminary data.</text>
</comment>
<dbReference type="PROSITE" id="PS50004">
    <property type="entry name" value="C2"/>
    <property type="match status" value="1"/>
</dbReference>
<dbReference type="Gene3D" id="2.60.40.150">
    <property type="entry name" value="C2 domain"/>
    <property type="match status" value="1"/>
</dbReference>
<accession>A0A7L4MV03</accession>
<feature type="compositionally biased region" description="Low complexity" evidence="3">
    <location>
        <begin position="110"/>
        <end position="121"/>
    </location>
</feature>
<proteinExistence type="predicted"/>
<dbReference type="GO" id="GO:0048791">
    <property type="term" value="P:calcium ion-regulated exocytosis of neurotransmitter"/>
    <property type="evidence" value="ECO:0007669"/>
    <property type="project" value="TreeGrafter"/>
</dbReference>
<gene>
    <name evidence="5" type="primary">Rims3</name>
    <name evidence="5" type="ORF">CEYCYA_R06713</name>
</gene>
<organism evidence="5 6">
    <name type="scientific">Ceyx cyanopectus</name>
    <name type="common">Indigo-banded kingfisher</name>
    <dbReference type="NCBI Taxonomy" id="390723"/>
    <lineage>
        <taxon>Eukaryota</taxon>
        <taxon>Metazoa</taxon>
        <taxon>Chordata</taxon>
        <taxon>Craniata</taxon>
        <taxon>Vertebrata</taxon>
        <taxon>Euteleostomi</taxon>
        <taxon>Archelosauria</taxon>
        <taxon>Archosauria</taxon>
        <taxon>Dinosauria</taxon>
        <taxon>Saurischia</taxon>
        <taxon>Theropoda</taxon>
        <taxon>Coelurosauria</taxon>
        <taxon>Aves</taxon>
        <taxon>Neognathae</taxon>
        <taxon>Neoaves</taxon>
        <taxon>Telluraves</taxon>
        <taxon>Coraciimorphae</taxon>
        <taxon>Coraciiformes</taxon>
        <taxon>Alcedinidae</taxon>
        <taxon>Ceyx</taxon>
    </lineage>
</organism>
<evidence type="ECO:0000256" key="2">
    <source>
        <dbReference type="ARBA" id="ARBA00034103"/>
    </source>
</evidence>
<dbReference type="EMBL" id="VYZU01006620">
    <property type="protein sequence ID" value="NXY81603.1"/>
    <property type="molecule type" value="Genomic_DNA"/>
</dbReference>
<dbReference type="GO" id="GO:2000300">
    <property type="term" value="P:regulation of synaptic vesicle exocytosis"/>
    <property type="evidence" value="ECO:0007669"/>
    <property type="project" value="TreeGrafter"/>
</dbReference>
<dbReference type="PANTHER" id="PTHR12157">
    <property type="entry name" value="REGULATING SYNAPTIC MEMBRANE EXOCYTOSIS PROTEIN"/>
    <property type="match status" value="1"/>
</dbReference>
<evidence type="ECO:0000256" key="3">
    <source>
        <dbReference type="SAM" id="MobiDB-lite"/>
    </source>
</evidence>
<dbReference type="SUPFAM" id="SSF49562">
    <property type="entry name" value="C2 domain (Calcium/lipid-binding domain, CaLB)"/>
    <property type="match status" value="1"/>
</dbReference>
<dbReference type="GO" id="GO:0042734">
    <property type="term" value="C:presynaptic membrane"/>
    <property type="evidence" value="ECO:0007669"/>
    <property type="project" value="TreeGrafter"/>
</dbReference>
<reference evidence="5 6" key="1">
    <citation type="submission" date="2020-02" db="EMBL/GenBank/DDBJ databases">
        <title>Bird 10,000 Genomes (B10K) Project - Family phase.</title>
        <authorList>
            <person name="Zhang G."/>
        </authorList>
    </citation>
    <scope>NUCLEOTIDE SEQUENCE [LARGE SCALE GENOMIC DNA]</scope>
    <source>
        <strain evidence="5">B10K-DU-013-51</strain>
        <tissue evidence="5">Mixed tissue sample</tissue>
    </source>
</reference>
<evidence type="ECO:0000259" key="4">
    <source>
        <dbReference type="PROSITE" id="PS50004"/>
    </source>
</evidence>
<dbReference type="InterPro" id="IPR039032">
    <property type="entry name" value="Rim-like"/>
</dbReference>
<feature type="region of interest" description="Disordered" evidence="3">
    <location>
        <begin position="88"/>
        <end position="121"/>
    </location>
</feature>
<comment type="subcellular location">
    <subcellularLocation>
        <location evidence="2">Synapse</location>
    </subcellularLocation>
</comment>
<dbReference type="GO" id="GO:0031267">
    <property type="term" value="F:small GTPase binding"/>
    <property type="evidence" value="ECO:0007669"/>
    <property type="project" value="InterPro"/>
</dbReference>
<dbReference type="PANTHER" id="PTHR12157:SF25">
    <property type="entry name" value="REGULATING SYNAPTIC MEMBRANE EXOCYTOSIS PROTEIN 3"/>
    <property type="match status" value="1"/>
</dbReference>
<evidence type="ECO:0000313" key="5">
    <source>
        <dbReference type="EMBL" id="NXY81603.1"/>
    </source>
</evidence>
<dbReference type="GO" id="GO:0048167">
    <property type="term" value="P:regulation of synaptic plasticity"/>
    <property type="evidence" value="ECO:0007669"/>
    <property type="project" value="TreeGrafter"/>
</dbReference>
<feature type="non-terminal residue" evidence="5">
    <location>
        <position position="1"/>
    </location>
</feature>
<dbReference type="OrthoDB" id="420032at2759"/>
<dbReference type="Proteomes" id="UP000586704">
    <property type="component" value="Unassembled WGS sequence"/>
</dbReference>
<keyword evidence="6" id="KW-1185">Reference proteome</keyword>
<name>A0A7L4MV03_9AVES</name>
<feature type="non-terminal residue" evidence="5">
    <location>
        <position position="221"/>
    </location>
</feature>
<dbReference type="AlphaFoldDB" id="A0A7L4MV03"/>
<dbReference type="GO" id="GO:0044325">
    <property type="term" value="F:transmembrane transporter binding"/>
    <property type="evidence" value="ECO:0007669"/>
    <property type="project" value="TreeGrafter"/>
</dbReference>
<dbReference type="GO" id="GO:0048788">
    <property type="term" value="C:cytoskeleton of presynaptic active zone"/>
    <property type="evidence" value="ECO:0007669"/>
    <property type="project" value="TreeGrafter"/>
</dbReference>
<dbReference type="GO" id="GO:0042391">
    <property type="term" value="P:regulation of membrane potential"/>
    <property type="evidence" value="ECO:0007669"/>
    <property type="project" value="TreeGrafter"/>
</dbReference>
<dbReference type="InterPro" id="IPR035892">
    <property type="entry name" value="C2_domain_sf"/>
</dbReference>
<protein>
    <submittedName>
        <fullName evidence="5">RIMS3 protein</fullName>
    </submittedName>
</protein>
<evidence type="ECO:0000313" key="6">
    <source>
        <dbReference type="Proteomes" id="UP000586704"/>
    </source>
</evidence>
<sequence length="221" mass="23800">MFNGDASSSGGRNVIRSSSISGEMYNIEKSARGSADSVALGASKKRRSSLGAKMVAIVGLSQWSKSTLQLNQTEGGPKKLRSNIRRSTETGIAVEMRTRVTRQGSRESTDGSTNSNSSDGTWLWGRVLSPSHPPPPHLGDVHVGVADRNGQLEVEVIQARGLIPKMGSKCIPATYVKVYLLENGVCLAKKKTKAVKKTCDPSYQQPLLFEESPQGKVLQVM</sequence>
<dbReference type="GO" id="GO:0050806">
    <property type="term" value="P:positive regulation of synaptic transmission"/>
    <property type="evidence" value="ECO:0007669"/>
    <property type="project" value="TreeGrafter"/>
</dbReference>
<dbReference type="Pfam" id="PF00168">
    <property type="entry name" value="C2"/>
    <property type="match status" value="1"/>
</dbReference>
<dbReference type="InterPro" id="IPR000008">
    <property type="entry name" value="C2_dom"/>
</dbReference>
<evidence type="ECO:0000256" key="1">
    <source>
        <dbReference type="ARBA" id="ARBA00023018"/>
    </source>
</evidence>
<keyword evidence="1" id="KW-0770">Synapse</keyword>